<accession>A0A518HIP2</accession>
<dbReference type="Proteomes" id="UP000319004">
    <property type="component" value="Chromosome"/>
</dbReference>
<sequence length="92" mass="10175">MGDEFLTLGLVASSTTKKGEPVSPIGVSASVRQFWKPNDYFHHNINITGDRLVIRRRGGDGASWLNVDSKTIRKARLVIHLAGFFCGLSIFE</sequence>
<organism evidence="1 2">
    <name type="scientific">Stieleria neptunia</name>
    <dbReference type="NCBI Taxonomy" id="2527979"/>
    <lineage>
        <taxon>Bacteria</taxon>
        <taxon>Pseudomonadati</taxon>
        <taxon>Planctomycetota</taxon>
        <taxon>Planctomycetia</taxon>
        <taxon>Pirellulales</taxon>
        <taxon>Pirellulaceae</taxon>
        <taxon>Stieleria</taxon>
    </lineage>
</organism>
<dbReference type="AlphaFoldDB" id="A0A518HIP2"/>
<dbReference type="EMBL" id="CP037423">
    <property type="protein sequence ID" value="QDV40650.1"/>
    <property type="molecule type" value="Genomic_DNA"/>
</dbReference>
<keyword evidence="2" id="KW-1185">Reference proteome</keyword>
<gene>
    <name evidence="1" type="ORF">Enr13x_04840</name>
</gene>
<evidence type="ECO:0000313" key="1">
    <source>
        <dbReference type="EMBL" id="QDV40650.1"/>
    </source>
</evidence>
<reference evidence="1 2" key="1">
    <citation type="submission" date="2019-03" db="EMBL/GenBank/DDBJ databases">
        <title>Deep-cultivation of Planctomycetes and their phenomic and genomic characterization uncovers novel biology.</title>
        <authorList>
            <person name="Wiegand S."/>
            <person name="Jogler M."/>
            <person name="Boedeker C."/>
            <person name="Pinto D."/>
            <person name="Vollmers J."/>
            <person name="Rivas-Marin E."/>
            <person name="Kohn T."/>
            <person name="Peeters S.H."/>
            <person name="Heuer A."/>
            <person name="Rast P."/>
            <person name="Oberbeckmann S."/>
            <person name="Bunk B."/>
            <person name="Jeske O."/>
            <person name="Meyerdierks A."/>
            <person name="Storesund J.E."/>
            <person name="Kallscheuer N."/>
            <person name="Luecker S."/>
            <person name="Lage O.M."/>
            <person name="Pohl T."/>
            <person name="Merkel B.J."/>
            <person name="Hornburger P."/>
            <person name="Mueller R.-W."/>
            <person name="Bruemmer F."/>
            <person name="Labrenz M."/>
            <person name="Spormann A.M."/>
            <person name="Op den Camp H."/>
            <person name="Overmann J."/>
            <person name="Amann R."/>
            <person name="Jetten M.S.M."/>
            <person name="Mascher T."/>
            <person name="Medema M.H."/>
            <person name="Devos D.P."/>
            <person name="Kaster A.-K."/>
            <person name="Ovreas L."/>
            <person name="Rohde M."/>
            <person name="Galperin M.Y."/>
            <person name="Jogler C."/>
        </authorList>
    </citation>
    <scope>NUCLEOTIDE SEQUENCE [LARGE SCALE GENOMIC DNA]</scope>
    <source>
        <strain evidence="1 2">Enr13</strain>
    </source>
</reference>
<protein>
    <submittedName>
        <fullName evidence="1">Uncharacterized protein</fullName>
    </submittedName>
</protein>
<proteinExistence type="predicted"/>
<dbReference type="KEGG" id="snep:Enr13x_04840"/>
<evidence type="ECO:0000313" key="2">
    <source>
        <dbReference type="Proteomes" id="UP000319004"/>
    </source>
</evidence>
<name>A0A518HIP2_9BACT</name>